<gene>
    <name evidence="11" type="primary">SRR6960509_14_3</name>
</gene>
<name>A0A8S5L566_9VIRU</name>
<evidence type="ECO:0000256" key="4">
    <source>
        <dbReference type="ARBA" id="ARBA00022695"/>
    </source>
</evidence>
<accession>A0A8S5L566</accession>
<dbReference type="InterPro" id="IPR043502">
    <property type="entry name" value="DNA/RNA_pol_sf"/>
</dbReference>
<sequence length="672" mass="75756">MKSEVKSIRPSVRQASPLSYSAKNESKELQVAVAQCNEANAGKGLKFLRSFLSNVVTLPGWAAAKPIYAALNSACPSDAVALARVLLSQSYETKDEQIINTQIGAFVKKYPFSGDTDVRIANATKKFLRGERRNRHMNALLVRRRLRTNLDNPTVTSDPFTGFSGIGQDPSQKVAWMRAYISRVIGSKPPISEIFKECRWGPGAAVGVSGQFTHFARKLLAEKWTVTPAAIPYVLSAAKRYPMFWELLGLARNTVRDVPSVTDPSEMLQEGRCYICVDPDSFDQRMLERLEIVQHNKVAFVPKDADCDRTIASEPLMNQFLQLAVDAFMKKCLKRFGINLSDQGTNQAKAREGSILGWLNSYCTIDLKNASGSVFLELVRELLPADWFLMLNALRAPEWSLGSGEPVRYHGFVSMGNGYCFPLETLIFASICSAAHRYTGTHEDFVVYGDDVLIRQNEALVVLEYLRYFGFEVNTDKSFFFGPFRESCGADWYDGEQVRPVFLDDALDSIEQRIRAHNALARLPNRWAEPLAQACRNWFPGYISKLCRPFADDTDEAVDNRHATIQNPWHMRCITYRTPAWYGLAFRAIGDDEIEQHMYFDVAYRFGALMGASSVKPFAMRRETQMSVKRFTHGGGKSQDFPHETGTCDMSLKRSRPHIRICVCGWTSSNLR</sequence>
<dbReference type="RefSeq" id="YP_010770063.1">
    <property type="nucleotide sequence ID" value="NC_074151.1"/>
</dbReference>
<dbReference type="EC" id="2.7.7.48" evidence="1"/>
<dbReference type="GO" id="GO:0003968">
    <property type="term" value="F:RNA-directed RNA polymerase activity"/>
    <property type="evidence" value="ECO:0007669"/>
    <property type="project" value="UniProtKB-KW"/>
</dbReference>
<evidence type="ECO:0000256" key="8">
    <source>
        <dbReference type="ARBA" id="ARBA00048744"/>
    </source>
</evidence>
<dbReference type="GO" id="GO:0000166">
    <property type="term" value="F:nucleotide binding"/>
    <property type="evidence" value="ECO:0007669"/>
    <property type="project" value="UniProtKB-KW"/>
</dbReference>
<dbReference type="InterPro" id="IPR005093">
    <property type="entry name" value="RNArep_beta"/>
</dbReference>
<feature type="binding site" evidence="9">
    <location>
        <position position="366"/>
    </location>
    <ligand>
        <name>Mg(2+)</name>
        <dbReference type="ChEBI" id="CHEBI:18420"/>
        <label>2</label>
    </ligand>
</feature>
<keyword evidence="3" id="KW-0808">Transferase</keyword>
<protein>
    <recommendedName>
        <fullName evidence="1">RNA-directed RNA polymerase</fullName>
        <ecNumber evidence="1">2.7.7.48</ecNumber>
    </recommendedName>
    <alternativeName>
        <fullName evidence="7">RNA replicase beta chain</fullName>
    </alternativeName>
</protein>
<dbReference type="PROSITE" id="PS50522">
    <property type="entry name" value="RDRP_PHAGE"/>
    <property type="match status" value="1"/>
</dbReference>
<keyword evidence="12" id="KW-1185">Reference proteome</keyword>
<comment type="cofactor">
    <cofactor evidence="9">
        <name>Mg(2+)</name>
        <dbReference type="ChEBI" id="CHEBI:18420"/>
    </cofactor>
    <text evidence="9">Binds 2 Mg(2+) per subunit.</text>
</comment>
<evidence type="ECO:0000256" key="5">
    <source>
        <dbReference type="ARBA" id="ARBA00022741"/>
    </source>
</evidence>
<proteinExistence type="predicted"/>
<feature type="domain" description="RdRp catalytic" evidence="10">
    <location>
        <begin position="351"/>
        <end position="482"/>
    </location>
</feature>
<evidence type="ECO:0000256" key="7">
    <source>
        <dbReference type="ARBA" id="ARBA00030248"/>
    </source>
</evidence>
<organism evidence="11 12">
    <name type="scientific">ssRNA phage SRR6960509_14</name>
    <dbReference type="NCBI Taxonomy" id="2786525"/>
    <lineage>
        <taxon>Viruses</taxon>
        <taxon>Riboviria</taxon>
        <taxon>Orthornavirae</taxon>
        <taxon>Lenarviricota</taxon>
        <taxon>Leviviricetes</taxon>
        <taxon>Norzivirales</taxon>
        <taxon>Solspiviridae</taxon>
        <taxon>Fahrmivirus</taxon>
        <taxon>Fahrmivirus caenivivens</taxon>
    </lineage>
</organism>
<keyword evidence="4" id="KW-0548">Nucleotidyltransferase</keyword>
<keyword evidence="9" id="KW-0460">Magnesium</keyword>
<dbReference type="EMBL" id="BK014141">
    <property type="protein sequence ID" value="DAD52564.1"/>
    <property type="molecule type" value="Genomic_RNA"/>
</dbReference>
<evidence type="ECO:0000256" key="6">
    <source>
        <dbReference type="ARBA" id="ARBA00022953"/>
    </source>
</evidence>
<evidence type="ECO:0000313" key="11">
    <source>
        <dbReference type="EMBL" id="DAD52564.1"/>
    </source>
</evidence>
<evidence type="ECO:0000256" key="1">
    <source>
        <dbReference type="ARBA" id="ARBA00012494"/>
    </source>
</evidence>
<keyword evidence="9" id="KW-0479">Metal-binding</keyword>
<keyword evidence="5" id="KW-0547">Nucleotide-binding</keyword>
<feature type="binding site" evidence="9">
    <location>
        <position position="451"/>
    </location>
    <ligand>
        <name>Mg(2+)</name>
        <dbReference type="ChEBI" id="CHEBI:18420"/>
        <label>2</label>
    </ligand>
</feature>
<reference evidence="11" key="1">
    <citation type="submission" date="2020-09" db="EMBL/GenBank/DDBJ databases">
        <title>Leviviricetes taxonomy.</title>
        <authorList>
            <person name="Stockdale S.R."/>
            <person name="Callanan J."/>
            <person name="Adriaenssens E.M."/>
            <person name="Kuhn J.H."/>
            <person name="Rumnieks J."/>
            <person name="Shkoporov A."/>
            <person name="Draper L.A."/>
            <person name="Ross P."/>
            <person name="Hill C."/>
        </authorList>
    </citation>
    <scope>NUCLEOTIDE SEQUENCE</scope>
</reference>
<feature type="binding site" evidence="9">
    <location>
        <position position="450"/>
    </location>
    <ligand>
        <name>Mg(2+)</name>
        <dbReference type="ChEBI" id="CHEBI:18420"/>
        <label>2</label>
    </ligand>
</feature>
<comment type="catalytic activity">
    <reaction evidence="8">
        <text>RNA(n) + a ribonucleoside 5'-triphosphate = RNA(n+1) + diphosphate</text>
        <dbReference type="Rhea" id="RHEA:21248"/>
        <dbReference type="Rhea" id="RHEA-COMP:14527"/>
        <dbReference type="Rhea" id="RHEA-COMP:17342"/>
        <dbReference type="ChEBI" id="CHEBI:33019"/>
        <dbReference type="ChEBI" id="CHEBI:61557"/>
        <dbReference type="ChEBI" id="CHEBI:140395"/>
        <dbReference type="EC" id="2.7.7.48"/>
    </reaction>
</comment>
<keyword evidence="2 11" id="KW-0696">RNA-directed RNA polymerase</keyword>
<dbReference type="InterPro" id="IPR007096">
    <property type="entry name" value="RNA-dir_Rpol_cat_phage"/>
</dbReference>
<dbReference type="GO" id="GO:0046872">
    <property type="term" value="F:metal ion binding"/>
    <property type="evidence" value="ECO:0007669"/>
    <property type="project" value="UniProtKB-KW"/>
</dbReference>
<evidence type="ECO:0000256" key="9">
    <source>
        <dbReference type="PIRSR" id="PIRSR605093-1"/>
    </source>
</evidence>
<dbReference type="GeneID" id="80399260"/>
<evidence type="ECO:0000313" key="12">
    <source>
        <dbReference type="Proteomes" id="UP000676352"/>
    </source>
</evidence>
<evidence type="ECO:0000259" key="10">
    <source>
        <dbReference type="PROSITE" id="PS50522"/>
    </source>
</evidence>
<evidence type="ECO:0000256" key="3">
    <source>
        <dbReference type="ARBA" id="ARBA00022679"/>
    </source>
</evidence>
<evidence type="ECO:0000256" key="2">
    <source>
        <dbReference type="ARBA" id="ARBA00022484"/>
    </source>
</evidence>
<dbReference type="Pfam" id="PF03431">
    <property type="entry name" value="RNA_replicase_B"/>
    <property type="match status" value="1"/>
</dbReference>
<dbReference type="Proteomes" id="UP000676352">
    <property type="component" value="Segment"/>
</dbReference>
<dbReference type="SUPFAM" id="SSF56672">
    <property type="entry name" value="DNA/RNA polymerases"/>
    <property type="match status" value="1"/>
</dbReference>
<dbReference type="GO" id="GO:0039694">
    <property type="term" value="P:viral RNA genome replication"/>
    <property type="evidence" value="ECO:0007669"/>
    <property type="project" value="InterPro"/>
</dbReference>
<keyword evidence="6" id="KW-0693">Viral RNA replication</keyword>
<dbReference type="KEGG" id="vg:80399260"/>